<evidence type="ECO:0008006" key="4">
    <source>
        <dbReference type="Google" id="ProtNLM"/>
    </source>
</evidence>
<dbReference type="SUPFAM" id="SSF52402">
    <property type="entry name" value="Adenine nucleotide alpha hydrolases-like"/>
    <property type="match status" value="1"/>
</dbReference>
<dbReference type="AlphaFoldDB" id="A0A0K8P1I0"/>
<comment type="caution">
    <text evidence="2">The sequence shown here is derived from an EMBL/GenBank/DDBJ whole genome shotgun (WGS) entry which is preliminary data.</text>
</comment>
<reference evidence="2 3" key="2">
    <citation type="journal article" date="2016" name="Science">
        <title>A bacterium that degrades and assimilates poly(ethylene terephthalate).</title>
        <authorList>
            <person name="Yoshida S."/>
            <person name="Hiraga K."/>
            <person name="Takehana T."/>
            <person name="Taniguchi I."/>
            <person name="Yamaji H."/>
            <person name="Maeda Y."/>
            <person name="Toyohara K."/>
            <person name="Miyamoto K."/>
            <person name="Kimura Y."/>
            <person name="Oda K."/>
        </authorList>
    </citation>
    <scope>NUCLEOTIDE SEQUENCE [LARGE SCALE GENOMIC DNA]</scope>
    <source>
        <strain evidence="3">NBRC 110686 / TISTR 2288 / 201-F6</strain>
    </source>
</reference>
<dbReference type="Gene3D" id="3.40.50.620">
    <property type="entry name" value="HUPs"/>
    <property type="match status" value="1"/>
</dbReference>
<name>A0A0K8P1I0_PISS1</name>
<evidence type="ECO:0000256" key="1">
    <source>
        <dbReference type="SAM" id="MobiDB-lite"/>
    </source>
</evidence>
<dbReference type="InterPro" id="IPR014729">
    <property type="entry name" value="Rossmann-like_a/b/a_fold"/>
</dbReference>
<accession>A0A0K8P1I0</accession>
<proteinExistence type="predicted"/>
<protein>
    <recommendedName>
        <fullName evidence="4">7-cyano-7-deazaguanine synthase</fullName>
    </recommendedName>
</protein>
<dbReference type="STRING" id="1547922.ISF6_2234"/>
<reference evidence="3" key="1">
    <citation type="submission" date="2015-07" db="EMBL/GenBank/DDBJ databases">
        <title>Discovery of a poly(ethylene terephthalate assimilation.</title>
        <authorList>
            <person name="Yoshida S."/>
            <person name="Hiraga K."/>
            <person name="Takehana T."/>
            <person name="Taniguchi I."/>
            <person name="Yamaji H."/>
            <person name="Maeda Y."/>
            <person name="Toyohara K."/>
            <person name="Miyamoto K."/>
            <person name="Kimura Y."/>
            <person name="Oda K."/>
        </authorList>
    </citation>
    <scope>NUCLEOTIDE SEQUENCE [LARGE SCALE GENOMIC DNA]</scope>
    <source>
        <strain evidence="3">NBRC 110686 / TISTR 2288 / 201-F6</strain>
    </source>
</reference>
<evidence type="ECO:0000313" key="2">
    <source>
        <dbReference type="EMBL" id="GAP36394.1"/>
    </source>
</evidence>
<gene>
    <name evidence="2" type="ORF">ISF6_2234</name>
</gene>
<sequence>MTMLQTTLPVAEQATRPLPSRATRVSRTPVSAPASAPSQTGTRIDASHLQRYCFTSHDEVLEDLTSVLSAVRTVDRSVVRHHTKGWARDLLISALVSDLKLWRSPEVTRALADTLGFLTADRWSFAFTYRKPRKGDPRQGHLVQPPEQSRVFMPFSNGLDSFAIAKELRAASASLELVLVNVRAKDKATKWNNLGRKKTFDFHTVEVAAYAPEPHRAELTFRSRPFLYDLLAGYGAAIAQPARVVIPENGQGSLGGSLVPLGAEAPHRSCHPGFTSRLANLIRLLTKTEVRFDHPALFLTKGQVLGSLANRDTAVAHWLATHRSCSYDARHSSSGKKVMHCGVCGNCVLRRVSLQSAGVPDSTVYRAKDLSATTFEKSFAAGEPHNVKANRDLALNSIRSMQRLADLAIQPRSMRVAAEVAALARGLNEPFKNVREKMDAFLSQHRKEWEPFVESCGRKSWVAEFAGN</sequence>
<evidence type="ECO:0000313" key="3">
    <source>
        <dbReference type="Proteomes" id="UP000037660"/>
    </source>
</evidence>
<dbReference type="Proteomes" id="UP000037660">
    <property type="component" value="Unassembled WGS sequence"/>
</dbReference>
<dbReference type="EMBL" id="BBYR01000035">
    <property type="protein sequence ID" value="GAP36394.1"/>
    <property type="molecule type" value="Genomic_DNA"/>
</dbReference>
<organism evidence="2 3">
    <name type="scientific">Piscinibacter sakaiensis</name>
    <name type="common">Ideonella sakaiensis</name>
    <dbReference type="NCBI Taxonomy" id="1547922"/>
    <lineage>
        <taxon>Bacteria</taxon>
        <taxon>Pseudomonadati</taxon>
        <taxon>Pseudomonadota</taxon>
        <taxon>Betaproteobacteria</taxon>
        <taxon>Burkholderiales</taxon>
        <taxon>Sphaerotilaceae</taxon>
        <taxon>Piscinibacter</taxon>
    </lineage>
</organism>
<feature type="region of interest" description="Disordered" evidence="1">
    <location>
        <begin position="1"/>
        <end position="42"/>
    </location>
</feature>
<keyword evidence="3" id="KW-1185">Reference proteome</keyword>